<dbReference type="Pfam" id="PF00596">
    <property type="entry name" value="Aldolase_II"/>
    <property type="match status" value="1"/>
</dbReference>
<accession>A0ABP1GBE8</accession>
<dbReference type="NCBIfam" id="NF005068">
    <property type="entry name" value="PRK06486.1"/>
    <property type="match status" value="1"/>
</dbReference>
<dbReference type="PANTHER" id="PTHR10672">
    <property type="entry name" value="ADDUCIN"/>
    <property type="match status" value="1"/>
</dbReference>
<evidence type="ECO:0000313" key="3">
    <source>
        <dbReference type="Proteomes" id="UP001497392"/>
    </source>
</evidence>
<keyword evidence="3" id="KW-1185">Reference proteome</keyword>
<evidence type="ECO:0000313" key="2">
    <source>
        <dbReference type="EMBL" id="CAL5227973.1"/>
    </source>
</evidence>
<dbReference type="SUPFAM" id="SSF53639">
    <property type="entry name" value="AraD/HMP-PK domain-like"/>
    <property type="match status" value="1"/>
</dbReference>
<evidence type="ECO:0000259" key="1">
    <source>
        <dbReference type="SMART" id="SM01007"/>
    </source>
</evidence>
<dbReference type="SMART" id="SM01007">
    <property type="entry name" value="Aldolase_II"/>
    <property type="match status" value="1"/>
</dbReference>
<dbReference type="InterPro" id="IPR036409">
    <property type="entry name" value="Aldolase_II/adducin_N_sf"/>
</dbReference>
<gene>
    <name evidence="2" type="primary">g11022</name>
    <name evidence="2" type="ORF">VP750_LOCUS9879</name>
</gene>
<reference evidence="2 3" key="1">
    <citation type="submission" date="2024-06" db="EMBL/GenBank/DDBJ databases">
        <authorList>
            <person name="Kraege A."/>
            <person name="Thomma B."/>
        </authorList>
    </citation>
    <scope>NUCLEOTIDE SEQUENCE [LARGE SCALE GENOMIC DNA]</scope>
</reference>
<dbReference type="Gene3D" id="3.40.225.10">
    <property type="entry name" value="Class II aldolase/adducin N-terminal domain"/>
    <property type="match status" value="1"/>
</dbReference>
<dbReference type="InterPro" id="IPR051017">
    <property type="entry name" value="Aldolase-II_Adducin_sf"/>
</dbReference>
<dbReference type="Proteomes" id="UP001497392">
    <property type="component" value="Unassembled WGS sequence"/>
</dbReference>
<sequence length="286" mass="32172">MVANGDAEHKSLADYASAKHNGKSTETKYPVSDQNYGFNALGCSDEEWKTRVDLAAAFRLCHRYGFNEGINNHLTAEVPGQKDRFLVFPFGLLWNEVTASNLLLVDMDGNVIRGNGHPEATAFWIHSRLHQLRPNTGAVFHTHQPEISSLACLEGFRLPMIHQNSLRFYNDIAYDTYNGLVLDDSEGKKLAEAIGDKRILIHASHGIMVCTETVAEAFDYMYYLEQAARVTVKALSTGQKLKLVDDKVAKEFKAILETGVQKEYARLHLEALKRDLLRGPDRDFIM</sequence>
<dbReference type="EMBL" id="CAXHTA020000017">
    <property type="protein sequence ID" value="CAL5227973.1"/>
    <property type="molecule type" value="Genomic_DNA"/>
</dbReference>
<feature type="domain" description="Class II aldolase/adducin N-terminal" evidence="1">
    <location>
        <begin position="52"/>
        <end position="232"/>
    </location>
</feature>
<dbReference type="InterPro" id="IPR001303">
    <property type="entry name" value="Aldolase_II/adducin_N"/>
</dbReference>
<organism evidence="2 3">
    <name type="scientific">Coccomyxa viridis</name>
    <dbReference type="NCBI Taxonomy" id="1274662"/>
    <lineage>
        <taxon>Eukaryota</taxon>
        <taxon>Viridiplantae</taxon>
        <taxon>Chlorophyta</taxon>
        <taxon>core chlorophytes</taxon>
        <taxon>Trebouxiophyceae</taxon>
        <taxon>Trebouxiophyceae incertae sedis</taxon>
        <taxon>Coccomyxaceae</taxon>
        <taxon>Coccomyxa</taxon>
    </lineage>
</organism>
<dbReference type="PANTHER" id="PTHR10672:SF21">
    <property type="entry name" value="CLASS II ALDOLASE_ADDUCIN N-TERMINAL DOMAIN-CONTAINING PROTEIN"/>
    <property type="match status" value="1"/>
</dbReference>
<comment type="caution">
    <text evidence="2">The sequence shown here is derived from an EMBL/GenBank/DDBJ whole genome shotgun (WGS) entry which is preliminary data.</text>
</comment>
<proteinExistence type="predicted"/>
<name>A0ABP1GBE8_9CHLO</name>
<protein>
    <submittedName>
        <fullName evidence="2">G11022 protein</fullName>
    </submittedName>
</protein>